<evidence type="ECO:0000256" key="7">
    <source>
        <dbReference type="ARBA" id="ARBA00025527"/>
    </source>
</evidence>
<accession>A0A2S6ISF7</accession>
<evidence type="ECO:0000256" key="6">
    <source>
        <dbReference type="ARBA" id="ARBA00023239"/>
    </source>
</evidence>
<feature type="domain" description="ACT" evidence="10">
    <location>
        <begin position="365"/>
        <end position="447"/>
    </location>
</feature>
<dbReference type="GO" id="GO:0009097">
    <property type="term" value="P:isoleucine biosynthetic process"/>
    <property type="evidence" value="ECO:0007669"/>
    <property type="project" value="TreeGrafter"/>
</dbReference>
<evidence type="ECO:0000259" key="10">
    <source>
        <dbReference type="PROSITE" id="PS51671"/>
    </source>
</evidence>
<dbReference type="EMBL" id="PTJD01000004">
    <property type="protein sequence ID" value="PPK97187.1"/>
    <property type="molecule type" value="Genomic_DNA"/>
</dbReference>
<reference evidence="11 12" key="1">
    <citation type="submission" date="2018-02" db="EMBL/GenBank/DDBJ databases">
        <title>Genomic Encyclopedia of Archaeal and Bacterial Type Strains, Phase II (KMG-II): from individual species to whole genera.</title>
        <authorList>
            <person name="Goeker M."/>
        </authorList>
    </citation>
    <scope>NUCLEOTIDE SEQUENCE [LARGE SCALE GENOMIC DNA]</scope>
    <source>
        <strain evidence="11 12">DSM 22857</strain>
    </source>
</reference>
<dbReference type="Pfam" id="PF00291">
    <property type="entry name" value="PALP"/>
    <property type="match status" value="1"/>
</dbReference>
<evidence type="ECO:0000256" key="5">
    <source>
        <dbReference type="ARBA" id="ARBA00022898"/>
    </source>
</evidence>
<dbReference type="AlphaFoldDB" id="A0A2S6ISF7"/>
<feature type="compositionally biased region" description="Basic and acidic residues" evidence="9">
    <location>
        <begin position="1"/>
        <end position="11"/>
    </location>
</feature>
<comment type="similarity">
    <text evidence="3">Belongs to the serine/threonine dehydratase family.</text>
</comment>
<comment type="caution">
    <text evidence="11">The sequence shown here is derived from an EMBL/GenBank/DDBJ whole genome shotgun (WGS) entry which is preliminary data.</text>
</comment>
<proteinExistence type="inferred from homology"/>
<dbReference type="SUPFAM" id="SSF55021">
    <property type="entry name" value="ACT-like"/>
    <property type="match status" value="1"/>
</dbReference>
<evidence type="ECO:0000256" key="8">
    <source>
        <dbReference type="ARBA" id="ARBA00031427"/>
    </source>
</evidence>
<keyword evidence="5" id="KW-0663">Pyridoxal phosphate</keyword>
<dbReference type="PANTHER" id="PTHR48078">
    <property type="entry name" value="THREONINE DEHYDRATASE, MITOCHONDRIAL-RELATED"/>
    <property type="match status" value="1"/>
</dbReference>
<feature type="region of interest" description="Disordered" evidence="9">
    <location>
        <begin position="1"/>
        <end position="35"/>
    </location>
</feature>
<sequence>MDEAVQDRGAADDEVSTGRGAEQPGGTAGAAPEVPRVRREDVLAARELVDSVVRRTQLLHSRALSERVGGPVHLKCENLQRAGSFKIRGAYVRIARLSEAERALGVVAASAGNHAQGVALAARLLGIRATVFMPEGAPIPKVQATRGYGAEVRFHGRNIDDALVEARRFGEETGAVLIHPFDHPDIVAGQGSVGLEVLEQCPDVRTVLVCTGGGGLVAGVAAALEGRRNAEGRPIRVVGVQAEQAAAYPESLRAGRPVALPRMSTMADGIAVGRPGDVPFAVIRDLVDDVVTVSEEGLSRALVLLLERSKLVVEPAGAAAVAALLDGVVEVETPAVAVLSGGNIDPLLLHRVLQHGLAAAGRYVTLQVTIPDKPGGLVRLLQDVAAADANVVDVGHARTDPGLEIGQVQVRLEVETRGPEHRDHIVERLRAAGFGITAMAEPEPAARH</sequence>
<dbReference type="EC" id="4.3.1.19" evidence="4"/>
<dbReference type="InterPro" id="IPR002912">
    <property type="entry name" value="ACT_dom"/>
</dbReference>
<dbReference type="InterPro" id="IPR036052">
    <property type="entry name" value="TrpB-like_PALP_sf"/>
</dbReference>
<evidence type="ECO:0000256" key="2">
    <source>
        <dbReference type="ARBA" id="ARBA00001933"/>
    </source>
</evidence>
<dbReference type="Proteomes" id="UP000239485">
    <property type="component" value="Unassembled WGS sequence"/>
</dbReference>
<evidence type="ECO:0000256" key="4">
    <source>
        <dbReference type="ARBA" id="ARBA00012096"/>
    </source>
</evidence>
<keyword evidence="12" id="KW-1185">Reference proteome</keyword>
<dbReference type="InterPro" id="IPR001926">
    <property type="entry name" value="TrpB-like_PALP"/>
</dbReference>
<dbReference type="PROSITE" id="PS51671">
    <property type="entry name" value="ACT"/>
    <property type="match status" value="1"/>
</dbReference>
<evidence type="ECO:0000256" key="3">
    <source>
        <dbReference type="ARBA" id="ARBA00010869"/>
    </source>
</evidence>
<gene>
    <name evidence="11" type="ORF">CLV92_1042</name>
</gene>
<dbReference type="InterPro" id="IPR044561">
    <property type="entry name" value="ACT_ThrD-II-like"/>
</dbReference>
<evidence type="ECO:0000313" key="11">
    <source>
        <dbReference type="EMBL" id="PPK97187.1"/>
    </source>
</evidence>
<protein>
    <recommendedName>
        <fullName evidence="4">threonine ammonia-lyase</fullName>
        <ecNumber evidence="4">4.3.1.19</ecNumber>
    </recommendedName>
    <alternativeName>
        <fullName evidence="8">Threonine deaminase</fullName>
    </alternativeName>
</protein>
<dbReference type="InterPro" id="IPR050147">
    <property type="entry name" value="Ser/Thr_Dehydratase"/>
</dbReference>
<dbReference type="GO" id="GO:0006567">
    <property type="term" value="P:L-threonine catabolic process"/>
    <property type="evidence" value="ECO:0007669"/>
    <property type="project" value="InterPro"/>
</dbReference>
<dbReference type="CDD" id="cd04886">
    <property type="entry name" value="ACT_ThrD-II-like"/>
    <property type="match status" value="1"/>
</dbReference>
<organism evidence="11 12">
    <name type="scientific">Kineococcus xinjiangensis</name>
    <dbReference type="NCBI Taxonomy" id="512762"/>
    <lineage>
        <taxon>Bacteria</taxon>
        <taxon>Bacillati</taxon>
        <taxon>Actinomycetota</taxon>
        <taxon>Actinomycetes</taxon>
        <taxon>Kineosporiales</taxon>
        <taxon>Kineosporiaceae</taxon>
        <taxon>Kineococcus</taxon>
    </lineage>
</organism>
<dbReference type="CDD" id="cd01562">
    <property type="entry name" value="Thr-dehyd"/>
    <property type="match status" value="1"/>
</dbReference>
<evidence type="ECO:0000256" key="1">
    <source>
        <dbReference type="ARBA" id="ARBA00001274"/>
    </source>
</evidence>
<dbReference type="GO" id="GO:0004794">
    <property type="term" value="F:threonine deaminase activity"/>
    <property type="evidence" value="ECO:0007669"/>
    <property type="project" value="UniProtKB-EC"/>
</dbReference>
<name>A0A2S6ISF7_9ACTN</name>
<dbReference type="Gene3D" id="3.40.50.1100">
    <property type="match status" value="2"/>
</dbReference>
<keyword evidence="6" id="KW-0456">Lyase</keyword>
<dbReference type="InterPro" id="IPR005789">
    <property type="entry name" value="Thr_deHydtase_catblc"/>
</dbReference>
<evidence type="ECO:0000313" key="12">
    <source>
        <dbReference type="Proteomes" id="UP000239485"/>
    </source>
</evidence>
<dbReference type="GO" id="GO:0003941">
    <property type="term" value="F:L-serine ammonia-lyase activity"/>
    <property type="evidence" value="ECO:0007669"/>
    <property type="project" value="TreeGrafter"/>
</dbReference>
<dbReference type="SUPFAM" id="SSF53686">
    <property type="entry name" value="Tryptophan synthase beta subunit-like PLP-dependent enzymes"/>
    <property type="match status" value="1"/>
</dbReference>
<evidence type="ECO:0000256" key="9">
    <source>
        <dbReference type="SAM" id="MobiDB-lite"/>
    </source>
</evidence>
<dbReference type="NCBIfam" id="TIGR01127">
    <property type="entry name" value="ilvA_1Cterm"/>
    <property type="match status" value="1"/>
</dbReference>
<comment type="cofactor">
    <cofactor evidence="2">
        <name>pyridoxal 5'-phosphate</name>
        <dbReference type="ChEBI" id="CHEBI:597326"/>
    </cofactor>
</comment>
<dbReference type="FunFam" id="3.40.50.1100:FF:000005">
    <property type="entry name" value="Threonine dehydratase catabolic"/>
    <property type="match status" value="1"/>
</dbReference>
<dbReference type="GO" id="GO:0006565">
    <property type="term" value="P:L-serine catabolic process"/>
    <property type="evidence" value="ECO:0007669"/>
    <property type="project" value="TreeGrafter"/>
</dbReference>
<comment type="catalytic activity">
    <reaction evidence="1">
        <text>L-threonine = 2-oxobutanoate + NH4(+)</text>
        <dbReference type="Rhea" id="RHEA:22108"/>
        <dbReference type="ChEBI" id="CHEBI:16763"/>
        <dbReference type="ChEBI" id="CHEBI:28938"/>
        <dbReference type="ChEBI" id="CHEBI:57926"/>
        <dbReference type="EC" id="4.3.1.19"/>
    </reaction>
</comment>
<comment type="function">
    <text evidence="7">Catalyzes the anaerobic formation of alpha-ketobutyrate and ammonia from threonine in a two-step reaction. The first step involved a dehydration of threonine and a production of enamine intermediates (aminocrotonate), which tautomerizes to its imine form (iminobutyrate). Both intermediates are unstable and short-lived. The second step is the nonenzymatic hydrolysis of the enamine/imine intermediates to form 2-ketobutyrate and free ammonia. In the low water environment of the cell, the second step is accelerated by RidA.</text>
</comment>
<dbReference type="InterPro" id="IPR045865">
    <property type="entry name" value="ACT-like_dom_sf"/>
</dbReference>
<dbReference type="PANTHER" id="PTHR48078:SF6">
    <property type="entry name" value="L-THREONINE DEHYDRATASE CATABOLIC TDCB"/>
    <property type="match status" value="1"/>
</dbReference>